<dbReference type="PANTHER" id="PTHR13822">
    <property type="entry name" value="ATP SYNTHASE DELTA/EPSILON CHAIN"/>
    <property type="match status" value="1"/>
</dbReference>
<dbReference type="GO" id="GO:0046933">
    <property type="term" value="F:proton-transporting ATP synthase activity, rotational mechanism"/>
    <property type="evidence" value="ECO:0007669"/>
    <property type="project" value="UniProtKB-UniRule"/>
</dbReference>
<dbReference type="PANTHER" id="PTHR13822:SF10">
    <property type="entry name" value="ATP SYNTHASE EPSILON CHAIN, CHLOROPLASTIC"/>
    <property type="match status" value="1"/>
</dbReference>
<comment type="function">
    <text evidence="1 14">Produces ATP from ADP in the presence of a proton gradient across the membrane.</text>
</comment>
<comment type="similarity">
    <text evidence="3 14 15">Belongs to the ATPase epsilon chain family.</text>
</comment>
<evidence type="ECO:0000256" key="2">
    <source>
        <dbReference type="ARBA" id="ARBA00004202"/>
    </source>
</evidence>
<evidence type="ECO:0000313" key="19">
    <source>
        <dbReference type="Proteomes" id="UP000196475"/>
    </source>
</evidence>
<evidence type="ECO:0000256" key="15">
    <source>
        <dbReference type="RuleBase" id="RU003656"/>
    </source>
</evidence>
<dbReference type="SUPFAM" id="SSF51344">
    <property type="entry name" value="Epsilon subunit of F1F0-ATP synthase N-terminal domain"/>
    <property type="match status" value="1"/>
</dbReference>
<evidence type="ECO:0000256" key="13">
    <source>
        <dbReference type="ARBA" id="ARBA00031795"/>
    </source>
</evidence>
<dbReference type="AlphaFoldDB" id="A0A1Y3PFU8"/>
<dbReference type="SUPFAM" id="SSF46604">
    <property type="entry name" value="Epsilon subunit of F1F0-ATP synthase C-terminal domain"/>
    <property type="match status" value="1"/>
</dbReference>
<gene>
    <name evidence="14" type="primary">atpC</name>
    <name evidence="18" type="ORF">BAA01_10150</name>
</gene>
<evidence type="ECO:0000313" key="18">
    <source>
        <dbReference type="EMBL" id="OUM85057.1"/>
    </source>
</evidence>
<evidence type="ECO:0000256" key="9">
    <source>
        <dbReference type="ARBA" id="ARBA00023136"/>
    </source>
</evidence>
<evidence type="ECO:0000256" key="12">
    <source>
        <dbReference type="ARBA" id="ARBA00030215"/>
    </source>
</evidence>
<evidence type="ECO:0000256" key="10">
    <source>
        <dbReference type="ARBA" id="ARBA00023196"/>
    </source>
</evidence>
<evidence type="ECO:0000256" key="11">
    <source>
        <dbReference type="ARBA" id="ARBA00023310"/>
    </source>
</evidence>
<evidence type="ECO:0000259" key="16">
    <source>
        <dbReference type="Pfam" id="PF00401"/>
    </source>
</evidence>
<sequence length="133" mass="14747">MSTVQFDLVTPERTVISRPVEMVVAKTTVGEIGILPGHAPLVANLAIDILRIKEAEETHELAVHGGFLEVTPERVVVLAEAAEFPEEIDVDRALAAKERAERRLAEKGSEEIDFKRAELALQRAMNRLKLARK</sequence>
<evidence type="ECO:0000256" key="14">
    <source>
        <dbReference type="HAMAP-Rule" id="MF_00530"/>
    </source>
</evidence>
<evidence type="ECO:0000256" key="5">
    <source>
        <dbReference type="ARBA" id="ARBA00022448"/>
    </source>
</evidence>
<comment type="subcellular location">
    <subcellularLocation>
        <location evidence="2 14">Cell membrane</location>
        <topology evidence="2 14">Peripheral membrane protein</topology>
    </subcellularLocation>
</comment>
<dbReference type="Gene3D" id="2.60.15.10">
    <property type="entry name" value="F0F1 ATP synthase delta/epsilon subunit, N-terminal"/>
    <property type="match status" value="1"/>
</dbReference>
<dbReference type="GO" id="GO:0045259">
    <property type="term" value="C:proton-transporting ATP synthase complex"/>
    <property type="evidence" value="ECO:0007669"/>
    <property type="project" value="UniProtKB-KW"/>
</dbReference>
<name>A0A1Y3PFU8_9BACI</name>
<evidence type="ECO:0000259" key="17">
    <source>
        <dbReference type="Pfam" id="PF02823"/>
    </source>
</evidence>
<dbReference type="NCBIfam" id="NF009980">
    <property type="entry name" value="PRK13446.1"/>
    <property type="match status" value="1"/>
</dbReference>
<dbReference type="NCBIfam" id="NF001846">
    <property type="entry name" value="PRK00571.1-3"/>
    <property type="match status" value="1"/>
</dbReference>
<feature type="domain" description="ATP synthase epsilon subunit C-terminal" evidence="16">
    <location>
        <begin position="86"/>
        <end position="131"/>
    </location>
</feature>
<dbReference type="InterPro" id="IPR036794">
    <property type="entry name" value="ATP_F1_dsu/esu_C_sf"/>
</dbReference>
<dbReference type="InterPro" id="IPR020547">
    <property type="entry name" value="ATP_synth_F1_esu_C"/>
</dbReference>
<keyword evidence="10 14" id="KW-0139">CF(1)</keyword>
<dbReference type="NCBIfam" id="TIGR01216">
    <property type="entry name" value="ATP_synt_epsi"/>
    <property type="match status" value="1"/>
</dbReference>
<evidence type="ECO:0000256" key="1">
    <source>
        <dbReference type="ARBA" id="ARBA00003543"/>
    </source>
</evidence>
<evidence type="ECO:0000256" key="6">
    <source>
        <dbReference type="ARBA" id="ARBA00022475"/>
    </source>
</evidence>
<organism evidence="18 19">
    <name type="scientific">Bacillus thermozeamaize</name>
    <dbReference type="NCBI Taxonomy" id="230954"/>
    <lineage>
        <taxon>Bacteria</taxon>
        <taxon>Bacillati</taxon>
        <taxon>Bacillota</taxon>
        <taxon>Bacilli</taxon>
        <taxon>Bacillales</taxon>
        <taxon>Bacillaceae</taxon>
        <taxon>Bacillus</taxon>
    </lineage>
</organism>
<dbReference type="Proteomes" id="UP000196475">
    <property type="component" value="Unassembled WGS sequence"/>
</dbReference>
<keyword evidence="6 14" id="KW-1003">Cell membrane</keyword>
<dbReference type="InterPro" id="IPR020546">
    <property type="entry name" value="ATP_synth_F1_dsu/esu_N"/>
</dbReference>
<keyword evidence="11 14" id="KW-0066">ATP synthesis</keyword>
<dbReference type="GO" id="GO:0005886">
    <property type="term" value="C:plasma membrane"/>
    <property type="evidence" value="ECO:0007669"/>
    <property type="project" value="UniProtKB-SubCell"/>
</dbReference>
<dbReference type="HAMAP" id="MF_00530">
    <property type="entry name" value="ATP_synth_epsil_bac"/>
    <property type="match status" value="1"/>
</dbReference>
<evidence type="ECO:0000256" key="4">
    <source>
        <dbReference type="ARBA" id="ARBA00014480"/>
    </source>
</evidence>
<accession>A0A1Y3PFU8</accession>
<dbReference type="Pfam" id="PF02823">
    <property type="entry name" value="ATP-synt_DE_N"/>
    <property type="match status" value="1"/>
</dbReference>
<dbReference type="Pfam" id="PF00401">
    <property type="entry name" value="ATP-synt_DE"/>
    <property type="match status" value="1"/>
</dbReference>
<dbReference type="FunFam" id="1.20.5.440:FF:000001">
    <property type="entry name" value="ATP synthase epsilon chain"/>
    <property type="match status" value="1"/>
</dbReference>
<feature type="domain" description="ATP synthase F1 complex delta/epsilon subunit N-terminal" evidence="17">
    <location>
        <begin position="5"/>
        <end position="82"/>
    </location>
</feature>
<dbReference type="InterPro" id="IPR001469">
    <property type="entry name" value="ATP_synth_F1_dsu/esu"/>
</dbReference>
<comment type="subunit">
    <text evidence="14 15">F-type ATPases have 2 components, CF(1) - the catalytic core - and CF(0) - the membrane proton channel. CF(1) has five subunits: alpha(3), beta(3), gamma(1), delta(1), epsilon(1). CF(0) has three main subunits: a, b and c.</text>
</comment>
<dbReference type="InterPro" id="IPR036771">
    <property type="entry name" value="ATPsynth_dsu/esu_N"/>
</dbReference>
<comment type="caution">
    <text evidence="18">The sequence shown here is derived from an EMBL/GenBank/DDBJ whole genome shotgun (WGS) entry which is preliminary data.</text>
</comment>
<evidence type="ECO:0000256" key="3">
    <source>
        <dbReference type="ARBA" id="ARBA00005712"/>
    </source>
</evidence>
<dbReference type="CDD" id="cd12152">
    <property type="entry name" value="F1-ATPase_delta"/>
    <property type="match status" value="1"/>
</dbReference>
<keyword evidence="5 14" id="KW-0813">Transport</keyword>
<reference evidence="19" key="1">
    <citation type="submission" date="2016-06" db="EMBL/GenBank/DDBJ databases">
        <authorList>
            <person name="Nascimento L."/>
            <person name="Pereira R.V."/>
            <person name="Martins L.F."/>
            <person name="Quaggio R.B."/>
            <person name="Silva A.M."/>
            <person name="Setubal J.C."/>
        </authorList>
    </citation>
    <scope>NUCLEOTIDE SEQUENCE [LARGE SCALE GENOMIC DNA]</scope>
</reference>
<keyword evidence="9 14" id="KW-0472">Membrane</keyword>
<proteinExistence type="inferred from homology"/>
<dbReference type="Gene3D" id="1.20.5.440">
    <property type="entry name" value="ATP synthase delta/epsilon subunit, C-terminal domain"/>
    <property type="match status" value="1"/>
</dbReference>
<evidence type="ECO:0000256" key="8">
    <source>
        <dbReference type="ARBA" id="ARBA00023065"/>
    </source>
</evidence>
<protein>
    <recommendedName>
        <fullName evidence="4 14">ATP synthase epsilon chain</fullName>
    </recommendedName>
    <alternativeName>
        <fullName evidence="13 14">ATP synthase F1 sector epsilon subunit</fullName>
    </alternativeName>
    <alternativeName>
        <fullName evidence="12 14">F-ATPase epsilon subunit</fullName>
    </alternativeName>
</protein>
<dbReference type="GO" id="GO:0005524">
    <property type="term" value="F:ATP binding"/>
    <property type="evidence" value="ECO:0007669"/>
    <property type="project" value="UniProtKB-UniRule"/>
</dbReference>
<keyword evidence="8 14" id="KW-0406">Ion transport</keyword>
<evidence type="ECO:0000256" key="7">
    <source>
        <dbReference type="ARBA" id="ARBA00022781"/>
    </source>
</evidence>
<keyword evidence="7 14" id="KW-0375">Hydrogen ion transport</keyword>
<dbReference type="EMBL" id="LZRT01000113">
    <property type="protein sequence ID" value="OUM85057.1"/>
    <property type="molecule type" value="Genomic_DNA"/>
</dbReference>